<accession>X1AC50</accession>
<name>X1AC50_9ZZZZ</name>
<reference evidence="1" key="1">
    <citation type="journal article" date="2014" name="Front. Microbiol.">
        <title>High frequency of phylogenetically diverse reductive dehalogenase-homologous genes in deep subseafloor sedimentary metagenomes.</title>
        <authorList>
            <person name="Kawai M."/>
            <person name="Futagami T."/>
            <person name="Toyoda A."/>
            <person name="Takaki Y."/>
            <person name="Nishi S."/>
            <person name="Hori S."/>
            <person name="Arai W."/>
            <person name="Tsubouchi T."/>
            <person name="Morono Y."/>
            <person name="Uchiyama I."/>
            <person name="Ito T."/>
            <person name="Fujiyama A."/>
            <person name="Inagaki F."/>
            <person name="Takami H."/>
        </authorList>
    </citation>
    <scope>NUCLEOTIDE SEQUENCE</scope>
    <source>
        <strain evidence="1">Expedition CK06-06</strain>
    </source>
</reference>
<sequence length="59" mass="6905">AKYNDDGRVDSYDMPKFYHNIDCVIIASDMDGTFNILWICFNNSSFLIVLRPYKLASHR</sequence>
<dbReference type="EMBL" id="BART01015014">
    <property type="protein sequence ID" value="GAG79449.1"/>
    <property type="molecule type" value="Genomic_DNA"/>
</dbReference>
<evidence type="ECO:0000313" key="1">
    <source>
        <dbReference type="EMBL" id="GAG79449.1"/>
    </source>
</evidence>
<feature type="non-terminal residue" evidence="1">
    <location>
        <position position="59"/>
    </location>
</feature>
<proteinExistence type="predicted"/>
<organism evidence="1">
    <name type="scientific">marine sediment metagenome</name>
    <dbReference type="NCBI Taxonomy" id="412755"/>
    <lineage>
        <taxon>unclassified sequences</taxon>
        <taxon>metagenomes</taxon>
        <taxon>ecological metagenomes</taxon>
    </lineage>
</organism>
<feature type="non-terminal residue" evidence="1">
    <location>
        <position position="1"/>
    </location>
</feature>
<dbReference type="AlphaFoldDB" id="X1AC50"/>
<gene>
    <name evidence="1" type="ORF">S01H4_29400</name>
</gene>
<protein>
    <submittedName>
        <fullName evidence="1">Uncharacterized protein</fullName>
    </submittedName>
</protein>
<comment type="caution">
    <text evidence="1">The sequence shown here is derived from an EMBL/GenBank/DDBJ whole genome shotgun (WGS) entry which is preliminary data.</text>
</comment>